<evidence type="ECO:0000256" key="1">
    <source>
        <dbReference type="ARBA" id="ARBA00005995"/>
    </source>
</evidence>
<organism evidence="5 6">
    <name type="scientific">Zasmidium cellare</name>
    <name type="common">Wine cellar mold</name>
    <name type="synonym">Racodium cellare</name>
    <dbReference type="NCBI Taxonomy" id="395010"/>
    <lineage>
        <taxon>Eukaryota</taxon>
        <taxon>Fungi</taxon>
        <taxon>Dikarya</taxon>
        <taxon>Ascomycota</taxon>
        <taxon>Pezizomycotina</taxon>
        <taxon>Dothideomycetes</taxon>
        <taxon>Dothideomycetidae</taxon>
        <taxon>Mycosphaerellales</taxon>
        <taxon>Mycosphaerellaceae</taxon>
        <taxon>Zasmidium</taxon>
    </lineage>
</organism>
<comment type="caution">
    <text evidence="5">The sequence shown here is derived from an EMBL/GenBank/DDBJ whole genome shotgun (WGS) entry which is preliminary data.</text>
</comment>
<dbReference type="PANTHER" id="PTHR43563:SF14">
    <property type="entry name" value="AMINE OXIDASE"/>
    <property type="match status" value="1"/>
</dbReference>
<comment type="catalytic activity">
    <reaction evidence="3">
        <text>a secondary aliphatic amine + O2 + H2O = a primary amine + an aldehyde + H2O2</text>
        <dbReference type="Rhea" id="RHEA:26414"/>
        <dbReference type="ChEBI" id="CHEBI:15377"/>
        <dbReference type="ChEBI" id="CHEBI:15379"/>
        <dbReference type="ChEBI" id="CHEBI:16240"/>
        <dbReference type="ChEBI" id="CHEBI:17478"/>
        <dbReference type="ChEBI" id="CHEBI:58855"/>
        <dbReference type="ChEBI" id="CHEBI:65296"/>
        <dbReference type="EC" id="1.4.3.4"/>
    </reaction>
</comment>
<evidence type="ECO:0000259" key="4">
    <source>
        <dbReference type="Pfam" id="PF01593"/>
    </source>
</evidence>
<dbReference type="EC" id="1.4.3.4" evidence="2"/>
<dbReference type="Gene3D" id="3.50.50.60">
    <property type="entry name" value="FAD/NAD(P)-binding domain"/>
    <property type="match status" value="1"/>
</dbReference>
<dbReference type="Proteomes" id="UP001305779">
    <property type="component" value="Unassembled WGS sequence"/>
</dbReference>
<feature type="domain" description="Amine oxidase" evidence="4">
    <location>
        <begin position="20"/>
        <end position="314"/>
    </location>
</feature>
<evidence type="ECO:0000313" key="5">
    <source>
        <dbReference type="EMBL" id="KAK4500847.1"/>
    </source>
</evidence>
<reference evidence="5 6" key="1">
    <citation type="journal article" date="2023" name="G3 (Bethesda)">
        <title>A chromosome-level genome assembly of Zasmidium syzygii isolated from banana leaves.</title>
        <authorList>
            <person name="van Westerhoven A.C."/>
            <person name="Mehrabi R."/>
            <person name="Talebi R."/>
            <person name="Steentjes M.B.F."/>
            <person name="Corcolon B."/>
            <person name="Chong P.A."/>
            <person name="Kema G.H.J."/>
            <person name="Seidl M.F."/>
        </authorList>
    </citation>
    <scope>NUCLEOTIDE SEQUENCE [LARGE SCALE GENOMIC DNA]</scope>
    <source>
        <strain evidence="5 6">P124</strain>
    </source>
</reference>
<keyword evidence="6" id="KW-1185">Reference proteome</keyword>
<comment type="similarity">
    <text evidence="1">Belongs to the flavin monoamine oxidase family.</text>
</comment>
<dbReference type="InterPro" id="IPR036188">
    <property type="entry name" value="FAD/NAD-bd_sf"/>
</dbReference>
<dbReference type="PANTHER" id="PTHR43563">
    <property type="entry name" value="AMINE OXIDASE"/>
    <property type="match status" value="1"/>
</dbReference>
<dbReference type="Gene3D" id="3.90.660.10">
    <property type="match status" value="1"/>
</dbReference>
<proteinExistence type="inferred from homology"/>
<dbReference type="Pfam" id="PF01593">
    <property type="entry name" value="Amino_oxidase"/>
    <property type="match status" value="1"/>
</dbReference>
<name>A0ABR0EH93_ZASCE</name>
<dbReference type="InterPro" id="IPR002937">
    <property type="entry name" value="Amino_oxidase"/>
</dbReference>
<protein>
    <recommendedName>
        <fullName evidence="2">monoamine oxidase</fullName>
        <ecNumber evidence="2">1.4.3.4</ecNumber>
    </recommendedName>
</protein>
<evidence type="ECO:0000256" key="2">
    <source>
        <dbReference type="ARBA" id="ARBA00012804"/>
    </source>
</evidence>
<evidence type="ECO:0000313" key="6">
    <source>
        <dbReference type="Proteomes" id="UP001305779"/>
    </source>
</evidence>
<gene>
    <name evidence="5" type="ORF">PRZ48_009039</name>
</gene>
<dbReference type="Gene3D" id="1.10.405.10">
    <property type="entry name" value="Guanine Nucleotide Dissociation Inhibitor, domain 1"/>
    <property type="match status" value="1"/>
</dbReference>
<dbReference type="SUPFAM" id="SSF51905">
    <property type="entry name" value="FAD/NAD(P)-binding domain"/>
    <property type="match status" value="1"/>
</dbReference>
<accession>A0ABR0EH93</accession>
<dbReference type="InterPro" id="IPR050703">
    <property type="entry name" value="Flavin_MAO"/>
</dbReference>
<dbReference type="EMBL" id="JAXOVC010000006">
    <property type="protein sequence ID" value="KAK4500847.1"/>
    <property type="molecule type" value="Genomic_DNA"/>
</dbReference>
<evidence type="ECO:0000256" key="3">
    <source>
        <dbReference type="ARBA" id="ARBA00048448"/>
    </source>
</evidence>
<sequence length="316" mass="34165">MNGNSDQQQKVDVVVVGAGFSGLQAAHDIHQAGFSVAVLEAKSRIGGRSYTTSLKTEHGLIELGATWINEHTQPRVFELAKKLALDFVEQNGQTKSVIQDFSGQVWSERGELIPQPPGVDYEDAFPFMELMEKLQSTINVTKPGTIGVPDQDMTVDEWLRQNTSQWNREFISNGCAALVGRDAKELGLHYLMDYIKSGGGLGHLAGEGPDTAQHLKIKQGTSAIAQGLADALPEGSVLTNSPVTAITQLTSGGVHITTKNNLTFESRKVILAIPTNTYTNISFTPPLPPAKRTIVSSTKPGIYAKAIITYRRPLVA</sequence>